<dbReference type="InterPro" id="IPR013357">
    <property type="entry name" value="Acetaldehyde_DH_acetylating"/>
</dbReference>
<dbReference type="EMBL" id="FOHG01000009">
    <property type="protein sequence ID" value="SES87666.1"/>
    <property type="molecule type" value="Genomic_DNA"/>
</dbReference>
<dbReference type="Pfam" id="PF00171">
    <property type="entry name" value="Aldedh"/>
    <property type="match status" value="1"/>
</dbReference>
<evidence type="ECO:0000313" key="3">
    <source>
        <dbReference type="EMBL" id="SDF30242.1"/>
    </source>
</evidence>
<name>A0A1I0A0W1_9FIRM</name>
<dbReference type="Gene3D" id="3.40.605.10">
    <property type="entry name" value="Aldehyde Dehydrogenase, Chain A, domain 1"/>
    <property type="match status" value="1"/>
</dbReference>
<gene>
    <name evidence="3" type="ORF">SAMN04488598_10967</name>
    <name evidence="4" type="ORF">SAMN04515652_10966</name>
</gene>
<dbReference type="InterPro" id="IPR015590">
    <property type="entry name" value="Aldehyde_DH_dom"/>
</dbReference>
<protein>
    <submittedName>
        <fullName evidence="4">Acetaldehyde dehydrogenase (Acetylating)</fullName>
    </submittedName>
</protein>
<dbReference type="PANTHER" id="PTHR11699">
    <property type="entry name" value="ALDEHYDE DEHYDROGENASE-RELATED"/>
    <property type="match status" value="1"/>
</dbReference>
<evidence type="ECO:0000256" key="1">
    <source>
        <dbReference type="ARBA" id="ARBA00023002"/>
    </source>
</evidence>
<dbReference type="InterPro" id="IPR016162">
    <property type="entry name" value="Ald_DH_N"/>
</dbReference>
<dbReference type="Proteomes" id="UP000199519">
    <property type="component" value="Unassembled WGS sequence"/>
</dbReference>
<evidence type="ECO:0000313" key="4">
    <source>
        <dbReference type="EMBL" id="SES87666.1"/>
    </source>
</evidence>
<sequence>MLEDRDLKSIQMARNLVQKAKKAQKKLVEYSQAEIDNLVAELAKAAAAEAKPLAELAVEETGMGIVEDKIEKNLLASTKLWDYIKDMKTVGVVRDDKEKKITEIASPMGVIAALVPSTNPTSTTIYKSLISLKAANSIVFSPHPSAQKCIQKSVEVLNKKLVELGAPEGLINCIDIVSLEGTSELMSHEDVSLILATGGSAMVKAAYSSGTPALGVGPGNVPVFIERSADLEKAVQRIMQSKTFDNGTICASEQSVVVESCIKDEVVELFKKENAYFLDADESKKVEKTIQLAHGGLNPAIVGKSAKKIAELAGIKVPNNCRVLISETDGVGQAHPFSREKLAPLLGFYTVDDWEEGCEMSIDILNYGGLGHSLGIHSKNEEVIRAFSLKKPTSRMLVNTPTALGATGKTTNLAPSFTLGCGSKGGNATSDNITPLNLFDRRRIAYGVRDVETSTPQTQTATSNSTLKDSGEEELDIIIDKILEKLSQK</sequence>
<evidence type="ECO:0000313" key="5">
    <source>
        <dbReference type="Proteomes" id="UP000198612"/>
    </source>
</evidence>
<dbReference type="NCBIfam" id="TIGR02518">
    <property type="entry name" value="EutH_ACDH"/>
    <property type="match status" value="1"/>
</dbReference>
<dbReference type="EMBL" id="FNBJ01000009">
    <property type="protein sequence ID" value="SDF30242.1"/>
    <property type="molecule type" value="Genomic_DNA"/>
</dbReference>
<proteinExistence type="predicted"/>
<keyword evidence="6" id="KW-1185">Reference proteome</keyword>
<evidence type="ECO:0000259" key="2">
    <source>
        <dbReference type="Pfam" id="PF00171"/>
    </source>
</evidence>
<dbReference type="InterPro" id="IPR016163">
    <property type="entry name" value="Ald_DH_C"/>
</dbReference>
<dbReference type="CDD" id="cd07122">
    <property type="entry name" value="ALDH_F20_ACDH"/>
    <property type="match status" value="1"/>
</dbReference>
<evidence type="ECO:0000313" key="6">
    <source>
        <dbReference type="Proteomes" id="UP000199519"/>
    </source>
</evidence>
<dbReference type="SUPFAM" id="SSF53720">
    <property type="entry name" value="ALDH-like"/>
    <property type="match status" value="1"/>
</dbReference>
<dbReference type="GO" id="GO:0016620">
    <property type="term" value="F:oxidoreductase activity, acting on the aldehyde or oxo group of donors, NAD or NADP as acceptor"/>
    <property type="evidence" value="ECO:0007669"/>
    <property type="project" value="InterPro"/>
</dbReference>
<keyword evidence="1" id="KW-0560">Oxidoreductase</keyword>
<dbReference type="Gene3D" id="3.40.309.10">
    <property type="entry name" value="Aldehyde Dehydrogenase, Chain A, domain 2"/>
    <property type="match status" value="1"/>
</dbReference>
<accession>A0A1I0A0W1</accession>
<organism evidence="4 5">
    <name type="scientific">Halanaerobium congolense</name>
    <dbReference type="NCBI Taxonomy" id="54121"/>
    <lineage>
        <taxon>Bacteria</taxon>
        <taxon>Bacillati</taxon>
        <taxon>Bacillota</taxon>
        <taxon>Clostridia</taxon>
        <taxon>Halanaerobiales</taxon>
        <taxon>Halanaerobiaceae</taxon>
        <taxon>Halanaerobium</taxon>
    </lineage>
</organism>
<dbReference type="RefSeq" id="WP_089719863.1">
    <property type="nucleotide sequence ID" value="NZ_FNBJ01000009.1"/>
</dbReference>
<dbReference type="InterPro" id="IPR016161">
    <property type="entry name" value="Ald_DH/histidinol_DH"/>
</dbReference>
<reference evidence="5 6" key="1">
    <citation type="submission" date="2016-10" db="EMBL/GenBank/DDBJ databases">
        <authorList>
            <person name="Varghese N."/>
            <person name="Submissions S."/>
        </authorList>
    </citation>
    <scope>NUCLEOTIDE SEQUENCE [LARGE SCALE GENOMIC DNA]</scope>
    <source>
        <strain evidence="3 6">WG2</strain>
        <strain evidence="4 5">WG5</strain>
    </source>
</reference>
<dbReference type="AlphaFoldDB" id="A0A1I0A0W1"/>
<feature type="domain" description="Aldehyde dehydrogenase" evidence="2">
    <location>
        <begin position="13"/>
        <end position="273"/>
    </location>
</feature>
<dbReference type="Proteomes" id="UP000198612">
    <property type="component" value="Unassembled WGS sequence"/>
</dbReference>